<proteinExistence type="predicted"/>
<dbReference type="EMBL" id="BMVW01000011">
    <property type="protein sequence ID" value="GGZ24362.1"/>
    <property type="molecule type" value="Genomic_DNA"/>
</dbReference>
<accession>A0A918UP95</accession>
<sequence length="70" mass="7236">MAVLPELSGGLPVPDLLGTAHPQCLEAECRQGEEVVGLLGLGLPVQDLTPGALDLMIHVQLAPLEVDSAK</sequence>
<reference evidence="1" key="1">
    <citation type="journal article" date="2014" name="Int. J. Syst. Evol. Microbiol.">
        <title>Complete genome sequence of Corynebacterium casei LMG S-19264T (=DSM 44701T), isolated from a smear-ripened cheese.</title>
        <authorList>
            <consortium name="US DOE Joint Genome Institute (JGI-PGF)"/>
            <person name="Walter F."/>
            <person name="Albersmeier A."/>
            <person name="Kalinowski J."/>
            <person name="Ruckert C."/>
        </authorList>
    </citation>
    <scope>NUCLEOTIDE SEQUENCE</scope>
    <source>
        <strain evidence="1">JCM 4815</strain>
    </source>
</reference>
<name>A0A918UP95_9ACTN</name>
<reference evidence="1" key="2">
    <citation type="submission" date="2020-09" db="EMBL/GenBank/DDBJ databases">
        <authorList>
            <person name="Sun Q."/>
            <person name="Ohkuma M."/>
        </authorList>
    </citation>
    <scope>NUCLEOTIDE SEQUENCE</scope>
    <source>
        <strain evidence="1">JCM 4815</strain>
    </source>
</reference>
<keyword evidence="2" id="KW-1185">Reference proteome</keyword>
<dbReference type="Proteomes" id="UP000622166">
    <property type="component" value="Unassembled WGS sequence"/>
</dbReference>
<organism evidence="1 2">
    <name type="scientific">Streptomyces poonensis</name>
    <dbReference type="NCBI Taxonomy" id="68255"/>
    <lineage>
        <taxon>Bacteria</taxon>
        <taxon>Bacillati</taxon>
        <taxon>Actinomycetota</taxon>
        <taxon>Actinomycetes</taxon>
        <taxon>Kitasatosporales</taxon>
        <taxon>Streptomycetaceae</taxon>
        <taxon>Streptomyces</taxon>
    </lineage>
</organism>
<evidence type="ECO:0000313" key="2">
    <source>
        <dbReference type="Proteomes" id="UP000622166"/>
    </source>
</evidence>
<dbReference type="AlphaFoldDB" id="A0A918UP95"/>
<comment type="caution">
    <text evidence="1">The sequence shown here is derived from an EMBL/GenBank/DDBJ whole genome shotgun (WGS) entry which is preliminary data.</text>
</comment>
<protein>
    <submittedName>
        <fullName evidence="1">Uncharacterized protein</fullName>
    </submittedName>
</protein>
<evidence type="ECO:0000313" key="1">
    <source>
        <dbReference type="EMBL" id="GGZ24362.1"/>
    </source>
</evidence>
<gene>
    <name evidence="1" type="ORF">GCM10010365_50800</name>
</gene>